<dbReference type="AlphaFoldDB" id="A0A1Q2CQE6"/>
<dbReference type="Proteomes" id="UP000188145">
    <property type="component" value="Chromosome"/>
</dbReference>
<evidence type="ECO:0000256" key="6">
    <source>
        <dbReference type="ARBA" id="ARBA00022692"/>
    </source>
</evidence>
<dbReference type="Pfam" id="PF04188">
    <property type="entry name" value="Mannosyl_trans2"/>
    <property type="match status" value="1"/>
</dbReference>
<evidence type="ECO:0000256" key="5">
    <source>
        <dbReference type="ARBA" id="ARBA00022679"/>
    </source>
</evidence>
<dbReference type="STRING" id="1332264.BW730_13325"/>
<dbReference type="EMBL" id="CP019606">
    <property type="protein sequence ID" value="AQP48336.1"/>
    <property type="molecule type" value="Genomic_DNA"/>
</dbReference>
<feature type="transmembrane region" description="Helical" evidence="10">
    <location>
        <begin position="376"/>
        <end position="394"/>
    </location>
</feature>
<dbReference type="KEGG" id="tes:BW730_13325"/>
<comment type="subcellular location">
    <subcellularLocation>
        <location evidence="1">Endoplasmic reticulum membrane</location>
        <topology evidence="1">Multi-pass membrane protein</topology>
    </subcellularLocation>
</comment>
<feature type="transmembrane region" description="Helical" evidence="10">
    <location>
        <begin position="718"/>
        <end position="738"/>
    </location>
</feature>
<sequence>MTAVEQSDLRRRLTPNGVALAVGTALFLALFLRMTPCVATAPGAPRNLLLGCASEIQTTFLADSMGSGASPLTGGDLTLSPVLAVILFGTARLATAFAGRPAVTDVQGQVDASVAFFGLTSVLLFVCFAALIGAAGYFGRRVGHALSRDSLLIAASPIVLAVGLISWDLIPLAMTGVGLALLARRRTVPAALVLAIASCTATMPIAVAVGVLVAVGLRGGLEVAARFAIPWGAAFLAIHLPLIAIDPGRIWDYYRAQAGGSPGPGSLWFVAQQLGLDQPHAGSVGFAVIAIALGCLFGLLRTTGRRPRVGSMLAIVVLTVAIAGPAYPPQTALWVLLAVVAARPNRRDLVAVTVTQALHAIGLWAWLGGALAGTPWVYWLTVVAQVSVLVWLLAETLWDVARPTRDAVRAASADDPLGGELNDHPWVAARPAGRTVAEADASEVGTTTWARWRRPILAAAIATVVTRVVFMGAAYATQWLMVTDKVKPFLDWKIWLQWDAYHFVAIAEHGYGPEIVAGNAPAFFPLFPLALRALTTIGLEPVHAGLLISAVSTFVASAYLYRLAELHGFDGERSVVYLLLFPTGVFLVAPYTEALFLAGAVPAFYYGLRGRPWPAAVFTAIAVGSRTVGLFVLLGVAIELARRAWPSWKKMASAVAAMVVASLPFWAYGLYLWRVRGSFWTFMEVQKEGWGRDFMGFTDGLLATWHTWEGDYGANLIFTWRLEIVFALLSLILLVWLMWRGYLGYSIYVGATLLIGLSNAWYYSTPRLALAFFPFAFLIAAFVKRRDRANTYVVLAMAVIATVGVVAYTRGAWFF</sequence>
<feature type="transmembrane region" description="Helical" evidence="10">
    <location>
        <begin position="312"/>
        <end position="337"/>
    </location>
</feature>
<feature type="transmembrane region" description="Helical" evidence="10">
    <location>
        <begin position="82"/>
        <end position="103"/>
    </location>
</feature>
<feature type="transmembrane region" description="Helical" evidence="10">
    <location>
        <begin position="115"/>
        <end position="138"/>
    </location>
</feature>
<dbReference type="GO" id="GO:0006506">
    <property type="term" value="P:GPI anchor biosynthetic process"/>
    <property type="evidence" value="ECO:0007669"/>
    <property type="project" value="UniProtKB-UniPathway"/>
</dbReference>
<evidence type="ECO:0000256" key="7">
    <source>
        <dbReference type="ARBA" id="ARBA00022824"/>
    </source>
</evidence>
<dbReference type="InterPro" id="IPR007315">
    <property type="entry name" value="PIG-V/Gpi18"/>
</dbReference>
<dbReference type="GO" id="GO:0000009">
    <property type="term" value="F:alpha-1,6-mannosyltransferase activity"/>
    <property type="evidence" value="ECO:0007669"/>
    <property type="project" value="InterPro"/>
</dbReference>
<evidence type="ECO:0008006" key="13">
    <source>
        <dbReference type="Google" id="ProtNLM"/>
    </source>
</evidence>
<feature type="transmembrane region" description="Helical" evidence="10">
    <location>
        <begin position="617"/>
        <end position="640"/>
    </location>
</feature>
<gene>
    <name evidence="11" type="ORF">BW730_13325</name>
</gene>
<feature type="transmembrane region" description="Helical" evidence="10">
    <location>
        <begin position="281"/>
        <end position="300"/>
    </location>
</feature>
<keyword evidence="5" id="KW-0808">Transferase</keyword>
<dbReference type="UniPathway" id="UPA00196"/>
<evidence type="ECO:0000256" key="9">
    <source>
        <dbReference type="ARBA" id="ARBA00023136"/>
    </source>
</evidence>
<keyword evidence="12" id="KW-1185">Reference proteome</keyword>
<keyword evidence="7" id="KW-0256">Endoplasmic reticulum</keyword>
<keyword evidence="9 10" id="KW-0472">Membrane</keyword>
<feature type="transmembrane region" description="Helical" evidence="10">
    <location>
        <begin position="223"/>
        <end position="245"/>
    </location>
</feature>
<evidence type="ECO:0000313" key="11">
    <source>
        <dbReference type="EMBL" id="AQP48336.1"/>
    </source>
</evidence>
<proteinExistence type="predicted"/>
<evidence type="ECO:0000256" key="4">
    <source>
        <dbReference type="ARBA" id="ARBA00022676"/>
    </source>
</evidence>
<evidence type="ECO:0000256" key="3">
    <source>
        <dbReference type="ARBA" id="ARBA00022502"/>
    </source>
</evidence>
<organism evidence="11 12">
    <name type="scientific">Tessaracoccus aquimaris</name>
    <dbReference type="NCBI Taxonomy" id="1332264"/>
    <lineage>
        <taxon>Bacteria</taxon>
        <taxon>Bacillati</taxon>
        <taxon>Actinomycetota</taxon>
        <taxon>Actinomycetes</taxon>
        <taxon>Propionibacteriales</taxon>
        <taxon>Propionibacteriaceae</taxon>
        <taxon>Tessaracoccus</taxon>
    </lineage>
</organism>
<comment type="pathway">
    <text evidence="2">Glycolipid biosynthesis; glycosylphosphatidylinositol-anchor biosynthesis.</text>
</comment>
<protein>
    <recommendedName>
        <fullName evidence="13">Glycosyltransferase RgtA/B/C/D-like domain-containing protein</fullName>
    </recommendedName>
</protein>
<evidence type="ECO:0000313" key="12">
    <source>
        <dbReference type="Proteomes" id="UP000188145"/>
    </source>
</evidence>
<accession>A0A1Q2CQE6</accession>
<feature type="transmembrane region" description="Helical" evidence="10">
    <location>
        <begin position="158"/>
        <end position="183"/>
    </location>
</feature>
<keyword evidence="3" id="KW-0337">GPI-anchor biosynthesis</keyword>
<feature type="transmembrane region" description="Helical" evidence="10">
    <location>
        <begin position="190"/>
        <end position="217"/>
    </location>
</feature>
<dbReference type="GO" id="GO:0031501">
    <property type="term" value="C:mannosyltransferase complex"/>
    <property type="evidence" value="ECO:0007669"/>
    <property type="project" value="TreeGrafter"/>
</dbReference>
<evidence type="ECO:0000256" key="1">
    <source>
        <dbReference type="ARBA" id="ARBA00004477"/>
    </source>
</evidence>
<feature type="transmembrane region" description="Helical" evidence="10">
    <location>
        <begin position="768"/>
        <end position="784"/>
    </location>
</feature>
<feature type="transmembrane region" description="Helical" evidence="10">
    <location>
        <begin position="652"/>
        <end position="673"/>
    </location>
</feature>
<feature type="transmembrane region" description="Helical" evidence="10">
    <location>
        <begin position="542"/>
        <end position="563"/>
    </location>
</feature>
<feature type="transmembrane region" description="Helical" evidence="10">
    <location>
        <begin position="456"/>
        <end position="476"/>
    </location>
</feature>
<evidence type="ECO:0000256" key="2">
    <source>
        <dbReference type="ARBA" id="ARBA00004687"/>
    </source>
</evidence>
<dbReference type="PANTHER" id="PTHR12468:SF2">
    <property type="entry name" value="GPI MANNOSYLTRANSFERASE 2"/>
    <property type="match status" value="1"/>
</dbReference>
<feature type="transmembrane region" description="Helical" evidence="10">
    <location>
        <begin position="745"/>
        <end position="762"/>
    </location>
</feature>
<evidence type="ECO:0000256" key="8">
    <source>
        <dbReference type="ARBA" id="ARBA00022989"/>
    </source>
</evidence>
<feature type="transmembrane region" description="Helical" evidence="10">
    <location>
        <begin position="791"/>
        <end position="809"/>
    </location>
</feature>
<name>A0A1Q2CQE6_9ACTN</name>
<dbReference type="PANTHER" id="PTHR12468">
    <property type="entry name" value="GPI MANNOSYLTRANSFERASE 2"/>
    <property type="match status" value="1"/>
</dbReference>
<keyword evidence="4" id="KW-0328">Glycosyltransferase</keyword>
<reference evidence="12" key="1">
    <citation type="submission" date="2017-02" db="EMBL/GenBank/DDBJ databases">
        <title>Tessaracoccus aquaemaris sp. nov., isolated from the intestine of a Korean rockfish, Sebastes schlegelii, in a marine aquaculture pond.</title>
        <authorList>
            <person name="Tak E.J."/>
            <person name="Bae J.-W."/>
        </authorList>
    </citation>
    <scope>NUCLEOTIDE SEQUENCE [LARGE SCALE GENOMIC DNA]</scope>
    <source>
        <strain evidence="12">NSG39</strain>
    </source>
</reference>
<dbReference type="GO" id="GO:0016020">
    <property type="term" value="C:membrane"/>
    <property type="evidence" value="ECO:0007669"/>
    <property type="project" value="GOC"/>
</dbReference>
<evidence type="ECO:0000256" key="10">
    <source>
        <dbReference type="SAM" id="Phobius"/>
    </source>
</evidence>
<keyword evidence="6 10" id="KW-0812">Transmembrane</keyword>
<feature type="transmembrane region" description="Helical" evidence="10">
    <location>
        <begin position="349"/>
        <end position="370"/>
    </location>
</feature>
<dbReference type="GO" id="GO:0004376">
    <property type="term" value="F:GPI mannosyltransferase activity"/>
    <property type="evidence" value="ECO:0007669"/>
    <property type="project" value="InterPro"/>
</dbReference>
<feature type="transmembrane region" description="Helical" evidence="10">
    <location>
        <begin position="575"/>
        <end position="605"/>
    </location>
</feature>
<keyword evidence="8 10" id="KW-1133">Transmembrane helix</keyword>